<evidence type="ECO:0000313" key="4">
    <source>
        <dbReference type="Proteomes" id="UP001303946"/>
    </source>
</evidence>
<organism evidence="3 4">
    <name type="scientific">Piscinibacter gummiphilus</name>
    <dbReference type="NCBI Taxonomy" id="946333"/>
    <lineage>
        <taxon>Bacteria</taxon>
        <taxon>Pseudomonadati</taxon>
        <taxon>Pseudomonadota</taxon>
        <taxon>Betaproteobacteria</taxon>
        <taxon>Burkholderiales</taxon>
        <taxon>Sphaerotilaceae</taxon>
        <taxon>Piscinibacter</taxon>
    </lineage>
</organism>
<dbReference type="EMBL" id="CP136336">
    <property type="protein sequence ID" value="WOB07184.1"/>
    <property type="molecule type" value="Genomic_DNA"/>
</dbReference>
<feature type="compositionally biased region" description="Low complexity" evidence="1">
    <location>
        <begin position="66"/>
        <end position="81"/>
    </location>
</feature>
<dbReference type="InterPro" id="IPR006675">
    <property type="entry name" value="HDIG_dom"/>
</dbReference>
<dbReference type="Proteomes" id="UP001303946">
    <property type="component" value="Chromosome"/>
</dbReference>
<dbReference type="InterPro" id="IPR037522">
    <property type="entry name" value="HD_GYP_dom"/>
</dbReference>
<dbReference type="SMART" id="SM00471">
    <property type="entry name" value="HDc"/>
    <property type="match status" value="1"/>
</dbReference>
<feature type="domain" description="HD-GYP" evidence="2">
    <location>
        <begin position="139"/>
        <end position="335"/>
    </location>
</feature>
<proteinExistence type="predicted"/>
<protein>
    <submittedName>
        <fullName evidence="3">HD-GYP domain-containing protein</fullName>
    </submittedName>
</protein>
<gene>
    <name evidence="3" type="ORF">RXV79_19975</name>
</gene>
<dbReference type="CDD" id="cd00077">
    <property type="entry name" value="HDc"/>
    <property type="match status" value="1"/>
</dbReference>
<dbReference type="Gene3D" id="1.10.3210.10">
    <property type="entry name" value="Hypothetical protein af1432"/>
    <property type="match status" value="1"/>
</dbReference>
<dbReference type="RefSeq" id="WP_316699856.1">
    <property type="nucleotide sequence ID" value="NZ_CP136336.1"/>
</dbReference>
<dbReference type="SUPFAM" id="SSF109604">
    <property type="entry name" value="HD-domain/PDEase-like"/>
    <property type="match status" value="1"/>
</dbReference>
<name>A0ABZ0CXI4_9BURK</name>
<dbReference type="NCBIfam" id="TIGR00277">
    <property type="entry name" value="HDIG"/>
    <property type="match status" value="1"/>
</dbReference>
<dbReference type="PANTHER" id="PTHR43155">
    <property type="entry name" value="CYCLIC DI-GMP PHOSPHODIESTERASE PA4108-RELATED"/>
    <property type="match status" value="1"/>
</dbReference>
<dbReference type="Pfam" id="PF13487">
    <property type="entry name" value="HD_5"/>
    <property type="match status" value="1"/>
</dbReference>
<dbReference type="PANTHER" id="PTHR43155:SF2">
    <property type="entry name" value="CYCLIC DI-GMP PHOSPHODIESTERASE PA4108"/>
    <property type="match status" value="1"/>
</dbReference>
<evidence type="ECO:0000259" key="2">
    <source>
        <dbReference type="PROSITE" id="PS51832"/>
    </source>
</evidence>
<evidence type="ECO:0000256" key="1">
    <source>
        <dbReference type="SAM" id="MobiDB-lite"/>
    </source>
</evidence>
<dbReference type="InterPro" id="IPR021812">
    <property type="entry name" value="DUF3391"/>
</dbReference>
<keyword evidence="4" id="KW-1185">Reference proteome</keyword>
<evidence type="ECO:0000313" key="3">
    <source>
        <dbReference type="EMBL" id="WOB07184.1"/>
    </source>
</evidence>
<sequence>MLKKIPIEQLRLGMHLHALEGSWLDHPFWKTKFVLREQGDLDKLIASGVQACWIDSSKGRDVEPQAAKAAPTPTATTAAPTPAAPAVLTQATSLSHEVKRAAVLVAKSKQAVTALFNDARLGNAVDAERCLPLVDEIASSVYRNPSAMISLARLKTHDDYSYMHSVAVCALMVSLARQLGMDDTATRDAGLAGLLHDMGKAVMPTDVLNKPGKLTDDEFKVMKAHPLRGYEMLREGGTATEGALDVCLHHHEKIDGSGYPHGLRGEQISLLAKMGAVCDVYDAITSNRPYKNGWDPAESIRKMAEWRGGHFDDVVFQAFVRSLGIYPVGSLVRMQSGRLAVVCEQNPESLVSPKVKVFFSTRSQLHIPPELLDLSSSACSDRIAARESNAQWKFTHLEELWAGPESLKRHGVTA</sequence>
<dbReference type="Pfam" id="PF11871">
    <property type="entry name" value="DUF3391"/>
    <property type="match status" value="1"/>
</dbReference>
<feature type="region of interest" description="Disordered" evidence="1">
    <location>
        <begin position="62"/>
        <end position="81"/>
    </location>
</feature>
<dbReference type="PROSITE" id="PS51832">
    <property type="entry name" value="HD_GYP"/>
    <property type="match status" value="1"/>
</dbReference>
<reference evidence="3 4" key="1">
    <citation type="submission" date="2023-10" db="EMBL/GenBank/DDBJ databases">
        <title>Bacteria for the degradation of biodegradable plastic PBAT(Polybutylene adipate terephthalate).</title>
        <authorList>
            <person name="Weon H.-Y."/>
            <person name="Yeon J."/>
        </authorList>
    </citation>
    <scope>NUCLEOTIDE SEQUENCE [LARGE SCALE GENOMIC DNA]</scope>
    <source>
        <strain evidence="3 4">SBD 7-3</strain>
    </source>
</reference>
<dbReference type="InterPro" id="IPR003607">
    <property type="entry name" value="HD/PDEase_dom"/>
</dbReference>
<accession>A0ABZ0CXI4</accession>